<dbReference type="InterPro" id="IPR000801">
    <property type="entry name" value="Esterase-like"/>
</dbReference>
<gene>
    <name evidence="4" type="ORF">KNV97_02710</name>
</gene>
<dbReference type="PANTHER" id="PTHR40841">
    <property type="entry name" value="SIDEROPHORE TRIACETYLFUSARININE C ESTERASE"/>
    <property type="match status" value="1"/>
</dbReference>
<dbReference type="PANTHER" id="PTHR40841:SF2">
    <property type="entry name" value="SIDEROPHORE-DEGRADING ESTERASE (EUROFUNG)"/>
    <property type="match status" value="1"/>
</dbReference>
<dbReference type="GO" id="GO:0016788">
    <property type="term" value="F:hydrolase activity, acting on ester bonds"/>
    <property type="evidence" value="ECO:0007669"/>
    <property type="project" value="TreeGrafter"/>
</dbReference>
<accession>A0A975U781</accession>
<name>A0A975U781_9VIBR</name>
<proteinExistence type="inferred from homology"/>
<feature type="signal peptide" evidence="3">
    <location>
        <begin position="1"/>
        <end position="19"/>
    </location>
</feature>
<evidence type="ECO:0000313" key="5">
    <source>
        <dbReference type="Proteomes" id="UP000694232"/>
    </source>
</evidence>
<keyword evidence="3" id="KW-0732">Signal</keyword>
<feature type="chain" id="PRO_5037239655" evidence="3">
    <location>
        <begin position="20"/>
        <end position="352"/>
    </location>
</feature>
<sequence>MKKLLSTLIAMLSFTTAQAQPVNYASSHTHHSSVLNEERQYSVYLPKEYDSQTGQHFPVLYLLDGEQHLLEVAGITDSLRGGLMPALPAMIIVAIHNTDRMRDYTPSHTQTLPNGQPAGKAYATTGGGDKFLTYLIRELRQEIEQQFRTTRPALLVGHSLGGLLALDAFTQDNDAFQGIISIDASLWFDFPRHSEQLTQRLKQKPHFPSSLFIAIANNPYTPGFGRSEFHRDQLLKFADQILQASEQKQRQTAPERDITSRYYAEEDHHSVYHLAVYHGLQWLFRGYRLDLNPTTFSLERVSANYQSLNQRFGSSLKPERNRLQALEHKARLWPQMDISVQQTQALLQHYYR</sequence>
<keyword evidence="5" id="KW-1185">Reference proteome</keyword>
<protein>
    <submittedName>
        <fullName evidence="4">Alpha/beta hydrolase</fullName>
    </submittedName>
</protein>
<dbReference type="AlphaFoldDB" id="A0A975U781"/>
<evidence type="ECO:0000313" key="4">
    <source>
        <dbReference type="EMBL" id="QXO16524.1"/>
    </source>
</evidence>
<dbReference type="InterPro" id="IPR052558">
    <property type="entry name" value="Siderophore_Hydrolase_D"/>
</dbReference>
<comment type="similarity">
    <text evidence="1">Belongs to the esterase D family.</text>
</comment>
<dbReference type="EMBL" id="CP076642">
    <property type="protein sequence ID" value="QXO16524.1"/>
    <property type="molecule type" value="Genomic_DNA"/>
</dbReference>
<dbReference type="Proteomes" id="UP000694232">
    <property type="component" value="Chromosome 2"/>
</dbReference>
<organism evidence="4 5">
    <name type="scientific">Vibrio ostreae</name>
    <dbReference type="NCBI Taxonomy" id="2841925"/>
    <lineage>
        <taxon>Bacteria</taxon>
        <taxon>Pseudomonadati</taxon>
        <taxon>Pseudomonadota</taxon>
        <taxon>Gammaproteobacteria</taxon>
        <taxon>Vibrionales</taxon>
        <taxon>Vibrionaceae</taxon>
        <taxon>Vibrio</taxon>
    </lineage>
</organism>
<dbReference type="KEGG" id="vos:KNV97_02710"/>
<evidence type="ECO:0000256" key="2">
    <source>
        <dbReference type="ARBA" id="ARBA00022801"/>
    </source>
</evidence>
<evidence type="ECO:0000256" key="3">
    <source>
        <dbReference type="SAM" id="SignalP"/>
    </source>
</evidence>
<reference evidence="4" key="1">
    <citation type="submission" date="2021-06" db="EMBL/GenBank/DDBJ databases">
        <title>Vibrio nov. sp., novel gut bacterium isolated from Yellow Sea oyster.</title>
        <authorList>
            <person name="Muhammad N."/>
            <person name="Nguyen T.H."/>
            <person name="Lee Y.-J."/>
            <person name="Ko J."/>
            <person name="Kim S.-G."/>
        </authorList>
    </citation>
    <scope>NUCLEOTIDE SEQUENCE</scope>
    <source>
        <strain evidence="4">OG9-811</strain>
    </source>
</reference>
<keyword evidence="2 4" id="KW-0378">Hydrolase</keyword>
<evidence type="ECO:0000256" key="1">
    <source>
        <dbReference type="ARBA" id="ARBA00005622"/>
    </source>
</evidence>
<dbReference type="Pfam" id="PF00756">
    <property type="entry name" value="Esterase"/>
    <property type="match status" value="1"/>
</dbReference>